<dbReference type="Gene3D" id="3.40.350.10">
    <property type="entry name" value="Creatinase/prolidase N-terminal domain"/>
    <property type="match status" value="1"/>
</dbReference>
<reference evidence="5 6" key="1">
    <citation type="submission" date="2024-09" db="EMBL/GenBank/DDBJ databases">
        <authorList>
            <person name="Sun Q."/>
            <person name="Mori K."/>
        </authorList>
    </citation>
    <scope>NUCLEOTIDE SEQUENCE [LARGE SCALE GENOMIC DNA]</scope>
    <source>
        <strain evidence="5 6">NCAIM B.02340</strain>
    </source>
</reference>
<dbReference type="InterPro" id="IPR000587">
    <property type="entry name" value="Creatinase_N"/>
</dbReference>
<proteinExistence type="predicted"/>
<dbReference type="RefSeq" id="WP_188846025.1">
    <property type="nucleotide sequence ID" value="NZ_BMPJ01000004.1"/>
</dbReference>
<organism evidence="5 6">
    <name type="scientific">Thermus composti</name>
    <dbReference type="NCBI Taxonomy" id="532059"/>
    <lineage>
        <taxon>Bacteria</taxon>
        <taxon>Thermotogati</taxon>
        <taxon>Deinococcota</taxon>
        <taxon>Deinococci</taxon>
        <taxon>Thermales</taxon>
        <taxon>Thermaceae</taxon>
        <taxon>Thermus</taxon>
    </lineage>
</organism>
<evidence type="ECO:0000313" key="6">
    <source>
        <dbReference type="Proteomes" id="UP001589830"/>
    </source>
</evidence>
<dbReference type="PANTHER" id="PTHR46112">
    <property type="entry name" value="AMINOPEPTIDASE"/>
    <property type="match status" value="1"/>
</dbReference>
<dbReference type="SUPFAM" id="SSF55920">
    <property type="entry name" value="Creatinase/aminopeptidase"/>
    <property type="match status" value="1"/>
</dbReference>
<dbReference type="Pfam" id="PF00557">
    <property type="entry name" value="Peptidase_M24"/>
    <property type="match status" value="1"/>
</dbReference>
<dbReference type="Gene3D" id="3.90.230.10">
    <property type="entry name" value="Creatinase/methionine aminopeptidase superfamily"/>
    <property type="match status" value="1"/>
</dbReference>
<protein>
    <submittedName>
        <fullName evidence="5">M24 family metallopeptidase</fullName>
    </submittedName>
</protein>
<evidence type="ECO:0000313" key="5">
    <source>
        <dbReference type="EMBL" id="MFC0596591.1"/>
    </source>
</evidence>
<dbReference type="InterPro" id="IPR000994">
    <property type="entry name" value="Pept_M24"/>
</dbReference>
<evidence type="ECO:0000259" key="3">
    <source>
        <dbReference type="Pfam" id="PF00557"/>
    </source>
</evidence>
<evidence type="ECO:0000256" key="2">
    <source>
        <dbReference type="ARBA" id="ARBA00022801"/>
    </source>
</evidence>
<dbReference type="PRINTS" id="PR00599">
    <property type="entry name" value="MAPEPTIDASE"/>
</dbReference>
<dbReference type="InterPro" id="IPR036005">
    <property type="entry name" value="Creatinase/aminopeptidase-like"/>
</dbReference>
<dbReference type="EMBL" id="JBHLTW010000045">
    <property type="protein sequence ID" value="MFC0596591.1"/>
    <property type="molecule type" value="Genomic_DNA"/>
</dbReference>
<dbReference type="Pfam" id="PF01321">
    <property type="entry name" value="Creatinase_N"/>
    <property type="match status" value="1"/>
</dbReference>
<dbReference type="InterPro" id="IPR001131">
    <property type="entry name" value="Peptidase_M24B_aminopep-P_CS"/>
</dbReference>
<keyword evidence="1" id="KW-0479">Metal-binding</keyword>
<dbReference type="CDD" id="cd01092">
    <property type="entry name" value="APP-like"/>
    <property type="match status" value="1"/>
</dbReference>
<evidence type="ECO:0000259" key="4">
    <source>
        <dbReference type="Pfam" id="PF01321"/>
    </source>
</evidence>
<accession>A0ABV6Q399</accession>
<gene>
    <name evidence="5" type="ORF">ACFFFP_10530</name>
</gene>
<dbReference type="SUPFAM" id="SSF53092">
    <property type="entry name" value="Creatinase/prolidase N-terminal domain"/>
    <property type="match status" value="1"/>
</dbReference>
<dbReference type="InterPro" id="IPR001714">
    <property type="entry name" value="Pept_M24_MAP"/>
</dbReference>
<dbReference type="PROSITE" id="PS00491">
    <property type="entry name" value="PROLINE_PEPTIDASE"/>
    <property type="match status" value="1"/>
</dbReference>
<keyword evidence="2" id="KW-0378">Hydrolase</keyword>
<feature type="domain" description="Peptidase M24" evidence="3">
    <location>
        <begin position="127"/>
        <end position="329"/>
    </location>
</feature>
<dbReference type="PANTHER" id="PTHR46112:SF3">
    <property type="entry name" value="AMINOPEPTIDASE YPDF"/>
    <property type="match status" value="1"/>
</dbReference>
<sequence length="345" mass="37808">MQDPRNLLKPLALDALYITRPENVRYLTGFPHPEDAQVLITEEGGFLLTDPRYPEAAEESRLPAKVLKREEKEALLKTLRGRVGFEAEHLPYAALERLRELAPAEWVPTRGVVERLRLKKTPEEVAAIRKAQALAEEALDHALALLKPGVREREVALEVEYFLKKRGAEGAAFPPIVASGKRGALPHAGASEKPLGEGELVTLDLGAKVAGYHSDMTRTVALGRVEGELKRAYAAVLWALERALEALGPGRSGKEVDALAREALKEFGLDRYFVHSLGHGVGLAVHEGPSLSPYAEDVLEPGMVVTVEPGVYLPGLGGVRIEELVLITESGVELLSRFPREWREV</sequence>
<dbReference type="Proteomes" id="UP001589830">
    <property type="component" value="Unassembled WGS sequence"/>
</dbReference>
<evidence type="ECO:0000256" key="1">
    <source>
        <dbReference type="ARBA" id="ARBA00022723"/>
    </source>
</evidence>
<name>A0ABV6Q399_9DEIN</name>
<keyword evidence="6" id="KW-1185">Reference proteome</keyword>
<dbReference type="InterPro" id="IPR029149">
    <property type="entry name" value="Creatin/AminoP/Spt16_N"/>
</dbReference>
<comment type="caution">
    <text evidence="5">The sequence shown here is derived from an EMBL/GenBank/DDBJ whole genome shotgun (WGS) entry which is preliminary data.</text>
</comment>
<dbReference type="InterPro" id="IPR050659">
    <property type="entry name" value="Peptidase_M24B"/>
</dbReference>
<feature type="domain" description="Creatinase N-terminal" evidence="4">
    <location>
        <begin position="5"/>
        <end position="118"/>
    </location>
</feature>